<keyword evidence="2 5" id="KW-0812">Transmembrane</keyword>
<feature type="transmembrane region" description="Helical" evidence="5">
    <location>
        <begin position="425"/>
        <end position="457"/>
    </location>
</feature>
<comment type="caution">
    <text evidence="9">The sequence shown here is derived from an EMBL/GenBank/DDBJ whole genome shotgun (WGS) entry which is preliminary data.</text>
</comment>
<reference evidence="9" key="1">
    <citation type="submission" date="2023-06" db="EMBL/GenBank/DDBJ databases">
        <title>Robiginitalea aurantiacus sp. nov. and Algoriphagus sediminis sp. nov., isolated from coastal sediment.</title>
        <authorList>
            <person name="Zhou Z.Y."/>
            <person name="An J."/>
            <person name="Jia Y.W."/>
            <person name="Du Z.J."/>
        </authorList>
    </citation>
    <scope>NUCLEOTIDE SEQUENCE</scope>
    <source>
        <strain evidence="9">M39</strain>
    </source>
</reference>
<keyword evidence="4 5" id="KW-0472">Membrane</keyword>
<feature type="transmembrane region" description="Helical" evidence="5">
    <location>
        <begin position="234"/>
        <end position="253"/>
    </location>
</feature>
<dbReference type="RefSeq" id="WP_289725079.1">
    <property type="nucleotide sequence ID" value="NZ_JAUDUY010000004.1"/>
</dbReference>
<dbReference type="InterPro" id="IPR048753">
    <property type="entry name" value="CCC_C_1st_subdom"/>
</dbReference>
<evidence type="ECO:0000259" key="7">
    <source>
        <dbReference type="Pfam" id="PF21554"/>
    </source>
</evidence>
<feature type="transmembrane region" description="Helical" evidence="5">
    <location>
        <begin position="307"/>
        <end position="330"/>
    </location>
</feature>
<evidence type="ECO:0000259" key="6">
    <source>
        <dbReference type="Pfam" id="PF00324"/>
    </source>
</evidence>
<feature type="transmembrane region" description="Helical" evidence="5">
    <location>
        <begin position="265"/>
        <end position="287"/>
    </location>
</feature>
<dbReference type="InterPro" id="IPR048752">
    <property type="entry name" value="CCC_C_2nd_subdom"/>
</dbReference>
<dbReference type="Pfam" id="PF21555">
    <property type="entry name" value="CCC_C_1st_pro"/>
    <property type="match status" value="1"/>
</dbReference>
<dbReference type="PANTHER" id="PTHR11827:SF72">
    <property type="entry name" value="GH08340P"/>
    <property type="match status" value="1"/>
</dbReference>
<evidence type="ECO:0000313" key="9">
    <source>
        <dbReference type="EMBL" id="MDM9631714.1"/>
    </source>
</evidence>
<evidence type="ECO:0000256" key="4">
    <source>
        <dbReference type="ARBA" id="ARBA00023136"/>
    </source>
</evidence>
<feature type="domain" description="Prokaryotic cation-chloride cotransporter first C-terminal subdomain" evidence="8">
    <location>
        <begin position="502"/>
        <end position="629"/>
    </location>
</feature>
<organism evidence="9 10">
    <name type="scientific">Robiginitalea aurantiaca</name>
    <dbReference type="NCBI Taxonomy" id="3056915"/>
    <lineage>
        <taxon>Bacteria</taxon>
        <taxon>Pseudomonadati</taxon>
        <taxon>Bacteroidota</taxon>
        <taxon>Flavobacteriia</taxon>
        <taxon>Flavobacteriales</taxon>
        <taxon>Flavobacteriaceae</taxon>
        <taxon>Robiginitalea</taxon>
    </lineage>
</organism>
<dbReference type="PANTHER" id="PTHR11827">
    <property type="entry name" value="SOLUTE CARRIER FAMILY 12, CATION COTRANSPORTERS"/>
    <property type="match status" value="1"/>
</dbReference>
<dbReference type="Pfam" id="PF21554">
    <property type="entry name" value="CCC_C_2nd_pro"/>
    <property type="match status" value="1"/>
</dbReference>
<comment type="subcellular location">
    <subcellularLocation>
        <location evidence="1">Membrane</location>
        <topology evidence="1">Multi-pass membrane protein</topology>
    </subcellularLocation>
</comment>
<accession>A0ABT7WFM0</accession>
<feature type="domain" description="Amino acid permease/ SLC12A" evidence="6">
    <location>
        <begin position="50"/>
        <end position="475"/>
    </location>
</feature>
<dbReference type="Proteomes" id="UP001174839">
    <property type="component" value="Unassembled WGS sequence"/>
</dbReference>
<feature type="transmembrane region" description="Helical" evidence="5">
    <location>
        <begin position="185"/>
        <end position="204"/>
    </location>
</feature>
<evidence type="ECO:0000256" key="1">
    <source>
        <dbReference type="ARBA" id="ARBA00004141"/>
    </source>
</evidence>
<keyword evidence="10" id="KW-1185">Reference proteome</keyword>
<dbReference type="InterPro" id="IPR004842">
    <property type="entry name" value="SLC12A_fam"/>
</dbReference>
<evidence type="ECO:0000259" key="8">
    <source>
        <dbReference type="Pfam" id="PF21555"/>
    </source>
</evidence>
<dbReference type="Gene3D" id="1.20.1740.10">
    <property type="entry name" value="Amino acid/polyamine transporter I"/>
    <property type="match status" value="1"/>
</dbReference>
<feature type="transmembrane region" description="Helical" evidence="5">
    <location>
        <begin position="44"/>
        <end position="65"/>
    </location>
</feature>
<proteinExistence type="predicted"/>
<gene>
    <name evidence="9" type="ORF">QU605_09545</name>
</gene>
<name>A0ABT7WFM0_9FLAO</name>
<evidence type="ECO:0000313" key="10">
    <source>
        <dbReference type="Proteomes" id="UP001174839"/>
    </source>
</evidence>
<feature type="transmembrane region" description="Helical" evidence="5">
    <location>
        <begin position="386"/>
        <end position="404"/>
    </location>
</feature>
<sequence length="763" mass="84176">MLPKIHNKTVGGPECLPIHKLLYLLVANQTELPMENPSGTPKKFGTFGGVFTPTLLTILGVIMYLRLGWVVGNAGLLGAWLIIIISFLITLCTALSMSAITTNIRIGAGGAYAIVSQALGLEVGGSLGIPRYISQGLAVTMYIFGFREGWLGIFPDHNPFLVDVIVFALLVTIAYISANLAIKTQFIIMGIIVLSLISIVIAAYEGSMTIPTSDALSWGSFKGSIENGFSGSNFWIVFAVFFPAATGIMAGANMSGELKEPKRSIPIGTLWAIGVSFAIYMGLAFWISRSATETELVSNYYVMVDKAYFGPLIIAGILGATFSSALASIVGSSRILFAMGEHRVLPFSDFLAGKSANGQPRNAMLVTGILIFATLLLRNLNAVAPLVTLFFLITYAMINIVVIIEQNLGLISYRPVFKIHRWVPWFGLISSIFAMFIINPAISLVSIMIVLMVYWYLSRQNLETPFEDVRSGLFVSFAEWAAKHTWGMKKMQQRAWKANLMVPVRDLNGLKGTFEFLRNIARPKGSIKLLGIEPYSEESSLAQELEDISESFRKKGVFSSSAVIHTDEFAKGINYGSQALQGAFFRPNIVFLNLQDHDDYETELRPVIRESIRLEIGVLLYFSHPVALLGRRNTINVWVSDRKTKWDLGWDIGNLDLSILVAYKLKMNWGARIRLVTVINDPEEAEKAQDFLQLLINLARLPETLTEVIVGDFNAVILNAPSADLNVFGMDDDLKFEFVQDMSNKTKSTCLFVKDSGHESILA</sequence>
<dbReference type="InterPro" id="IPR004841">
    <property type="entry name" value="AA-permease/SLC12A_dom"/>
</dbReference>
<protein>
    <submittedName>
        <fullName evidence="9">Amino acid permease</fullName>
    </submittedName>
</protein>
<evidence type="ECO:0000256" key="2">
    <source>
        <dbReference type="ARBA" id="ARBA00022692"/>
    </source>
</evidence>
<feature type="transmembrane region" description="Helical" evidence="5">
    <location>
        <begin position="160"/>
        <end position="178"/>
    </location>
</feature>
<dbReference type="Pfam" id="PF00324">
    <property type="entry name" value="AA_permease"/>
    <property type="match status" value="1"/>
</dbReference>
<keyword evidence="3 5" id="KW-1133">Transmembrane helix</keyword>
<dbReference type="EMBL" id="JAUDUY010000004">
    <property type="protein sequence ID" value="MDM9631714.1"/>
    <property type="molecule type" value="Genomic_DNA"/>
</dbReference>
<feature type="transmembrane region" description="Helical" evidence="5">
    <location>
        <begin position="77"/>
        <end position="100"/>
    </location>
</feature>
<evidence type="ECO:0000256" key="5">
    <source>
        <dbReference type="SAM" id="Phobius"/>
    </source>
</evidence>
<evidence type="ECO:0000256" key="3">
    <source>
        <dbReference type="ARBA" id="ARBA00022989"/>
    </source>
</evidence>
<feature type="domain" description="Prokaryotic cation-chloride cotransporter second C-terminal subdomain" evidence="7">
    <location>
        <begin position="630"/>
        <end position="762"/>
    </location>
</feature>